<sequence length="343" mass="37991">MLSHETLAVIWFGLWAVLWMMYFTLDGYTLGVGILYPFVSRSEREEKQLQETVGPFWNGNEVWLITAGGATFAAFPLVYAMMFSYLYVPLFLILFGLFYRAIGLEFMHKDRGRFWRASWKWAFFGGSLLVVLLVGVAFANMFYGLAFDAHGNQTNVLTLLNTYGILGGLTFLSLTLVSAGSWVAHKVSGPLEGRMLSVANVAWFVAIGLYGLFMVATANRTQVLDNFNRLPFLYVVPALAVVALIAAKFYLRKGRALAGFFANSLVIFLTGATGFIGMFPNMLISATDPAASVTLYEAAASSRTLTIMLVVAALLVPAVIAYQLWAYRKFSAKIKPEEARGYH</sequence>
<dbReference type="Pfam" id="PF02322">
    <property type="entry name" value="Cyt_bd_oxida_II"/>
    <property type="match status" value="1"/>
</dbReference>
<evidence type="ECO:0000256" key="8">
    <source>
        <dbReference type="ARBA" id="ARBA00022982"/>
    </source>
</evidence>
<dbReference type="GO" id="GO:0019646">
    <property type="term" value="P:aerobic electron transport chain"/>
    <property type="evidence" value="ECO:0007669"/>
    <property type="project" value="TreeGrafter"/>
</dbReference>
<evidence type="ECO:0000256" key="9">
    <source>
        <dbReference type="ARBA" id="ARBA00022989"/>
    </source>
</evidence>
<accession>A0A6F9E1S6</accession>
<evidence type="ECO:0000256" key="1">
    <source>
        <dbReference type="ARBA" id="ARBA00004651"/>
    </source>
</evidence>
<evidence type="ECO:0000256" key="7">
    <source>
        <dbReference type="ARBA" id="ARBA00022723"/>
    </source>
</evidence>
<keyword evidence="6 12" id="KW-0812">Transmembrane</keyword>
<keyword evidence="8" id="KW-0249">Electron transport</keyword>
<feature type="transmembrane region" description="Helical" evidence="12">
    <location>
        <begin position="12"/>
        <end position="39"/>
    </location>
</feature>
<proteinExistence type="inferred from homology"/>
<evidence type="ECO:0000256" key="6">
    <source>
        <dbReference type="ARBA" id="ARBA00022692"/>
    </source>
</evidence>
<dbReference type="EMBL" id="LR792683">
    <property type="protein sequence ID" value="CAB3391259.1"/>
    <property type="molecule type" value="Genomic_DNA"/>
</dbReference>
<keyword evidence="11 12" id="KW-0472">Membrane</keyword>
<keyword evidence="3" id="KW-0813">Transport</keyword>
<evidence type="ECO:0000256" key="2">
    <source>
        <dbReference type="ARBA" id="ARBA00007543"/>
    </source>
</evidence>
<dbReference type="AlphaFoldDB" id="A0A6F9E1S6"/>
<dbReference type="GO" id="GO:0016682">
    <property type="term" value="F:oxidoreductase activity, acting on diphenols and related substances as donors, oxygen as acceptor"/>
    <property type="evidence" value="ECO:0007669"/>
    <property type="project" value="TreeGrafter"/>
</dbReference>
<evidence type="ECO:0000256" key="4">
    <source>
        <dbReference type="ARBA" id="ARBA00022475"/>
    </source>
</evidence>
<comment type="similarity">
    <text evidence="2">Belongs to the cytochrome ubiquinol oxidase subunit 2 family.</text>
</comment>
<dbReference type="PANTHER" id="PTHR43141">
    <property type="entry name" value="CYTOCHROME BD2 SUBUNIT II"/>
    <property type="match status" value="1"/>
</dbReference>
<name>A0A6F9E1S6_9BACL</name>
<dbReference type="GO" id="GO:0005886">
    <property type="term" value="C:plasma membrane"/>
    <property type="evidence" value="ECO:0007669"/>
    <property type="project" value="UniProtKB-SubCell"/>
</dbReference>
<keyword evidence="9 12" id="KW-1133">Transmembrane helix</keyword>
<evidence type="ECO:0000256" key="3">
    <source>
        <dbReference type="ARBA" id="ARBA00022448"/>
    </source>
</evidence>
<feature type="transmembrane region" description="Helical" evidence="12">
    <location>
        <begin position="304"/>
        <end position="325"/>
    </location>
</feature>
<evidence type="ECO:0000313" key="14">
    <source>
        <dbReference type="Proteomes" id="UP000502196"/>
    </source>
</evidence>
<feature type="transmembrane region" description="Helical" evidence="12">
    <location>
        <begin position="230"/>
        <end position="251"/>
    </location>
</feature>
<evidence type="ECO:0000256" key="5">
    <source>
        <dbReference type="ARBA" id="ARBA00022617"/>
    </source>
</evidence>
<organism evidence="13 14">
    <name type="scientific">Kyrpidia spormannii</name>
    <dbReference type="NCBI Taxonomy" id="2055160"/>
    <lineage>
        <taxon>Bacteria</taxon>
        <taxon>Bacillati</taxon>
        <taxon>Bacillota</taxon>
        <taxon>Bacilli</taxon>
        <taxon>Bacillales</taxon>
        <taxon>Alicyclobacillaceae</taxon>
        <taxon>Kyrpidia</taxon>
    </lineage>
</organism>
<keyword evidence="4" id="KW-1003">Cell membrane</keyword>
<comment type="subcellular location">
    <subcellularLocation>
        <location evidence="1">Cell membrane</location>
        <topology evidence="1">Multi-pass membrane protein</topology>
    </subcellularLocation>
</comment>
<dbReference type="GO" id="GO:0070069">
    <property type="term" value="C:cytochrome complex"/>
    <property type="evidence" value="ECO:0007669"/>
    <property type="project" value="TreeGrafter"/>
</dbReference>
<dbReference type="GO" id="GO:0009055">
    <property type="term" value="F:electron transfer activity"/>
    <property type="evidence" value="ECO:0007669"/>
    <property type="project" value="TreeGrafter"/>
</dbReference>
<feature type="transmembrane region" description="Helical" evidence="12">
    <location>
        <begin position="122"/>
        <end position="143"/>
    </location>
</feature>
<keyword evidence="7" id="KW-0479">Metal-binding</keyword>
<dbReference type="GO" id="GO:0046872">
    <property type="term" value="F:metal ion binding"/>
    <property type="evidence" value="ECO:0007669"/>
    <property type="project" value="UniProtKB-KW"/>
</dbReference>
<feature type="transmembrane region" description="Helical" evidence="12">
    <location>
        <begin position="163"/>
        <end position="184"/>
    </location>
</feature>
<feature type="transmembrane region" description="Helical" evidence="12">
    <location>
        <begin position="196"/>
        <end position="218"/>
    </location>
</feature>
<gene>
    <name evidence="13" type="primary">cydB</name>
    <name evidence="13" type="ORF">COOX1_0822</name>
</gene>
<reference evidence="13 14" key="1">
    <citation type="submission" date="2020-04" db="EMBL/GenBank/DDBJ databases">
        <authorList>
            <person name="Hogendoorn C."/>
        </authorList>
    </citation>
    <scope>NUCLEOTIDE SEQUENCE [LARGE SCALE GENOMIC DNA]</scope>
    <source>
        <strain evidence="13">COOX1</strain>
    </source>
</reference>
<feature type="transmembrane region" description="Helical" evidence="12">
    <location>
        <begin position="258"/>
        <end position="284"/>
    </location>
</feature>
<dbReference type="Proteomes" id="UP000502196">
    <property type="component" value="Chromosome"/>
</dbReference>
<feature type="transmembrane region" description="Helical" evidence="12">
    <location>
        <begin position="85"/>
        <end position="102"/>
    </location>
</feature>
<evidence type="ECO:0000313" key="13">
    <source>
        <dbReference type="EMBL" id="CAB3391259.1"/>
    </source>
</evidence>
<evidence type="ECO:0000256" key="10">
    <source>
        <dbReference type="ARBA" id="ARBA00023004"/>
    </source>
</evidence>
<evidence type="ECO:0000256" key="12">
    <source>
        <dbReference type="SAM" id="Phobius"/>
    </source>
</evidence>
<dbReference type="PIRSF" id="PIRSF000267">
    <property type="entry name" value="Cyt_oxidse_sub2"/>
    <property type="match status" value="1"/>
</dbReference>
<evidence type="ECO:0000256" key="11">
    <source>
        <dbReference type="ARBA" id="ARBA00023136"/>
    </source>
</evidence>
<dbReference type="PANTHER" id="PTHR43141:SF5">
    <property type="entry name" value="CYTOCHROME BD-I UBIQUINOL OXIDASE SUBUNIT 2"/>
    <property type="match status" value="1"/>
</dbReference>
<dbReference type="NCBIfam" id="TIGR00203">
    <property type="entry name" value="cydB"/>
    <property type="match status" value="1"/>
</dbReference>
<keyword evidence="5" id="KW-0349">Heme</keyword>
<keyword evidence="10" id="KW-0408">Iron</keyword>
<dbReference type="InterPro" id="IPR003317">
    <property type="entry name" value="Cyt-d_oxidase_su2"/>
</dbReference>
<protein>
    <submittedName>
        <fullName evidence="13">Cytochrome d ubiquinol oxidase subunit II</fullName>
    </submittedName>
</protein>